<comment type="caution">
    <text evidence="1">The sequence shown here is derived from an EMBL/GenBank/DDBJ whole genome shotgun (WGS) entry which is preliminary data.</text>
</comment>
<organism evidence="1 2">
    <name type="scientific">Prorocentrum cordatum</name>
    <dbReference type="NCBI Taxonomy" id="2364126"/>
    <lineage>
        <taxon>Eukaryota</taxon>
        <taxon>Sar</taxon>
        <taxon>Alveolata</taxon>
        <taxon>Dinophyceae</taxon>
        <taxon>Prorocentrales</taxon>
        <taxon>Prorocentraceae</taxon>
        <taxon>Prorocentrum</taxon>
    </lineage>
</organism>
<gene>
    <name evidence="1" type="ORF">PCOR1329_LOCUS9124</name>
</gene>
<dbReference type="Proteomes" id="UP001189429">
    <property type="component" value="Unassembled WGS sequence"/>
</dbReference>
<reference evidence="1" key="1">
    <citation type="submission" date="2023-10" db="EMBL/GenBank/DDBJ databases">
        <authorList>
            <person name="Chen Y."/>
            <person name="Shah S."/>
            <person name="Dougan E. K."/>
            <person name="Thang M."/>
            <person name="Chan C."/>
        </authorList>
    </citation>
    <scope>NUCLEOTIDE SEQUENCE [LARGE SCALE GENOMIC DNA]</scope>
</reference>
<feature type="non-terminal residue" evidence="1">
    <location>
        <position position="196"/>
    </location>
</feature>
<dbReference type="EMBL" id="CAUYUJ010002525">
    <property type="protein sequence ID" value="CAK0801166.1"/>
    <property type="molecule type" value="Genomic_DNA"/>
</dbReference>
<evidence type="ECO:0000313" key="2">
    <source>
        <dbReference type="Proteomes" id="UP001189429"/>
    </source>
</evidence>
<name>A0ABN9QCF3_9DINO</name>
<keyword evidence="2" id="KW-1185">Reference proteome</keyword>
<protein>
    <submittedName>
        <fullName evidence="1">Uncharacterized protein</fullName>
    </submittedName>
</protein>
<sequence length="196" mass="22450">MTYGLQVTSAPPHLISKMMRTVREGWSSTPPASSTWIASMLEPSVYRHPESMAVTGPLHTWAVMVAAGRVSREMLQDAWQVQTIKAPDPWKVIEGPAGAVAVQMQRRDYESLRWREWATREEQTPELPQARVPRAPGRYWLEPLRELFADAETRARWRMSQVAIACLRSTVIGGQWSQQRLFQHRYAESSECQACR</sequence>
<evidence type="ECO:0000313" key="1">
    <source>
        <dbReference type="EMBL" id="CAK0801166.1"/>
    </source>
</evidence>
<accession>A0ABN9QCF3</accession>
<proteinExistence type="predicted"/>